<evidence type="ECO:0000256" key="5">
    <source>
        <dbReference type="ARBA" id="ARBA00022898"/>
    </source>
</evidence>
<keyword evidence="1 6" id="KW-0055">Arginine biosynthesis</keyword>
<dbReference type="PIRSF" id="PIRSF000521">
    <property type="entry name" value="Transaminase_4ab_Lys_Orn"/>
    <property type="match status" value="1"/>
</dbReference>
<dbReference type="InterPro" id="IPR015421">
    <property type="entry name" value="PyrdxlP-dep_Trfase_major"/>
</dbReference>
<dbReference type="UniPathway" id="UPA00068">
    <property type="reaction ID" value="UER00109"/>
</dbReference>
<feature type="binding site" evidence="6">
    <location>
        <position position="278"/>
    </location>
    <ligand>
        <name>N(2)-acetyl-L-ornithine</name>
        <dbReference type="ChEBI" id="CHEBI:57805"/>
    </ligand>
</feature>
<dbReference type="KEGG" id="cgk:CGERO_05160"/>
<evidence type="ECO:0000313" key="7">
    <source>
        <dbReference type="EMBL" id="AZA11344.1"/>
    </source>
</evidence>
<protein>
    <recommendedName>
        <fullName evidence="6">Acetylornithine aminotransferase</fullName>
        <shortName evidence="6">ACOAT</shortName>
        <ecNumber evidence="6">2.6.1.11</ecNumber>
    </recommendedName>
</protein>
<feature type="binding site" evidence="6">
    <location>
        <position position="136"/>
    </location>
    <ligand>
        <name>N(2)-acetyl-L-ornithine</name>
        <dbReference type="ChEBI" id="CHEBI:57805"/>
    </ligand>
</feature>
<evidence type="ECO:0000256" key="3">
    <source>
        <dbReference type="ARBA" id="ARBA00022605"/>
    </source>
</evidence>
<dbReference type="InterPro" id="IPR015422">
    <property type="entry name" value="PyrdxlP-dep_Trfase_small"/>
</dbReference>
<dbReference type="Pfam" id="PF00202">
    <property type="entry name" value="Aminotran_3"/>
    <property type="match status" value="1"/>
</dbReference>
<dbReference type="InterPro" id="IPR049704">
    <property type="entry name" value="Aminotrans_3_PPA_site"/>
</dbReference>
<keyword evidence="6" id="KW-0963">Cytoplasm</keyword>
<evidence type="ECO:0000256" key="2">
    <source>
        <dbReference type="ARBA" id="ARBA00022576"/>
    </source>
</evidence>
<dbReference type="PANTHER" id="PTHR11986:SF79">
    <property type="entry name" value="ACETYLORNITHINE AMINOTRANSFERASE, MITOCHONDRIAL"/>
    <property type="match status" value="1"/>
</dbReference>
<keyword evidence="3 6" id="KW-0028">Amino-acid biosynthesis</keyword>
<comment type="similarity">
    <text evidence="6">Belongs to the class-III pyridoxal-phosphate-dependent aminotransferase family. ArgD subfamily.</text>
</comment>
<dbReference type="NCBIfam" id="TIGR00707">
    <property type="entry name" value="argD"/>
    <property type="match status" value="1"/>
</dbReference>
<dbReference type="InterPro" id="IPR050103">
    <property type="entry name" value="Class-III_PLP-dep_AT"/>
</dbReference>
<dbReference type="GO" id="GO:0003992">
    <property type="term" value="F:N2-acetyl-L-ornithine:2-oxoglutarate 5-aminotransferase activity"/>
    <property type="evidence" value="ECO:0007669"/>
    <property type="project" value="UniProtKB-UniRule"/>
</dbReference>
<gene>
    <name evidence="6 7" type="primary">argD</name>
    <name evidence="7" type="ORF">CGERO_05160</name>
</gene>
<dbReference type="EC" id="2.6.1.11" evidence="6"/>
<comment type="subcellular location">
    <subcellularLocation>
        <location evidence="6">Cytoplasm</location>
    </subcellularLocation>
</comment>
<dbReference type="OrthoDB" id="9801052at2"/>
<dbReference type="PANTHER" id="PTHR11986">
    <property type="entry name" value="AMINOTRANSFERASE CLASS III"/>
    <property type="match status" value="1"/>
</dbReference>
<keyword evidence="4 6" id="KW-0808">Transferase</keyword>
<comment type="cofactor">
    <cofactor evidence="6">
        <name>pyridoxal 5'-phosphate</name>
        <dbReference type="ChEBI" id="CHEBI:597326"/>
    </cofactor>
    <text evidence="6">Binds 1 pyridoxal phosphate per subunit.</text>
</comment>
<comment type="subunit">
    <text evidence="6">Homodimer.</text>
</comment>
<dbReference type="GO" id="GO:0042802">
    <property type="term" value="F:identical protein binding"/>
    <property type="evidence" value="ECO:0007669"/>
    <property type="project" value="TreeGrafter"/>
</dbReference>
<feature type="binding site" evidence="6">
    <location>
        <position position="279"/>
    </location>
    <ligand>
        <name>pyridoxal 5'-phosphate</name>
        <dbReference type="ChEBI" id="CHEBI:597326"/>
    </ligand>
</feature>
<evidence type="ECO:0000256" key="4">
    <source>
        <dbReference type="ARBA" id="ARBA00022679"/>
    </source>
</evidence>
<dbReference type="AlphaFoldDB" id="A0A3G6J5N2"/>
<proteinExistence type="inferred from homology"/>
<evidence type="ECO:0000256" key="1">
    <source>
        <dbReference type="ARBA" id="ARBA00022571"/>
    </source>
</evidence>
<dbReference type="InterPro" id="IPR005814">
    <property type="entry name" value="Aminotrans_3"/>
</dbReference>
<keyword evidence="2 6" id="KW-0032">Aminotransferase</keyword>
<dbReference type="PROSITE" id="PS00600">
    <property type="entry name" value="AA_TRANSFER_CLASS_3"/>
    <property type="match status" value="1"/>
</dbReference>
<evidence type="ECO:0000313" key="8">
    <source>
        <dbReference type="Proteomes" id="UP000271587"/>
    </source>
</evidence>
<comment type="catalytic activity">
    <reaction evidence="6">
        <text>N(2)-acetyl-L-ornithine + 2-oxoglutarate = N-acetyl-L-glutamate 5-semialdehyde + L-glutamate</text>
        <dbReference type="Rhea" id="RHEA:18049"/>
        <dbReference type="ChEBI" id="CHEBI:16810"/>
        <dbReference type="ChEBI" id="CHEBI:29123"/>
        <dbReference type="ChEBI" id="CHEBI:29985"/>
        <dbReference type="ChEBI" id="CHEBI:57805"/>
        <dbReference type="EC" id="2.6.1.11"/>
    </reaction>
</comment>
<accession>A0A3G6J5N2</accession>
<comment type="pathway">
    <text evidence="6">Amino-acid biosynthesis; L-arginine biosynthesis; N(2)-acetyl-L-ornithine from L-glutamate: step 4/4.</text>
</comment>
<keyword evidence="5 6" id="KW-0663">Pyridoxal phosphate</keyword>
<dbReference type="FunFam" id="3.40.640.10:FF:000004">
    <property type="entry name" value="Acetylornithine aminotransferase"/>
    <property type="match status" value="1"/>
</dbReference>
<dbReference type="CDD" id="cd00610">
    <property type="entry name" value="OAT_like"/>
    <property type="match status" value="1"/>
</dbReference>
<dbReference type="Gene3D" id="3.40.640.10">
    <property type="entry name" value="Type I PLP-dependent aspartate aminotransferase-like (Major domain)"/>
    <property type="match status" value="1"/>
</dbReference>
<keyword evidence="8" id="KW-1185">Reference proteome</keyword>
<feature type="modified residue" description="N6-(pyridoxal phosphate)lysine" evidence="6">
    <location>
        <position position="250"/>
    </location>
</feature>
<dbReference type="InterPro" id="IPR015424">
    <property type="entry name" value="PyrdxlP-dep_Trfase"/>
</dbReference>
<dbReference type="NCBIfam" id="NF002325">
    <property type="entry name" value="PRK01278.1"/>
    <property type="match status" value="1"/>
</dbReference>
<sequence length="396" mass="41540">MNNLQQRWSDALMNTYGTPAVALVEGEGAIVKDGQGREYIDMLAGIAVNSLGHGHPEVVAAVSEQVAAFAHVSNLFVSQPVIDVAEALAQRFAPGDPSVKAFFCNSGTEANEAALKLAKLTGKRRVLAAQHGFHGRTLGALSITGQPSKQQPFRPLLPDVEFYPYGDITVLRAMVETDPGSVSAIFLEPIQGETGVVPAPEGFLRAVRALCDEHGILMILDEVQTGVGRTGDFFAFQHEDVQPDVVTMAKGLGAGLPIGAVLARGDAAALMQPGSHGTTFGGNPVACAAAKAVLSVIDDAFVAEVKRKGALLAETVATIPGVNHVRGRGLMLGVVLDQPVAQEVVRKGLDHGLILNNPAKEVVRLTPPLVISEEDVRRGVEKLAAAIGEAIEGKNQ</sequence>
<dbReference type="InterPro" id="IPR004636">
    <property type="entry name" value="AcOrn/SuccOrn_fam"/>
</dbReference>
<dbReference type="HAMAP" id="MF_01107">
    <property type="entry name" value="ArgD_aminotrans_3"/>
    <property type="match status" value="1"/>
</dbReference>
<name>A0A3G6J5N2_9CORY</name>
<dbReference type="NCBIfam" id="NF002874">
    <property type="entry name" value="PRK03244.1"/>
    <property type="match status" value="1"/>
</dbReference>
<dbReference type="GO" id="GO:0006526">
    <property type="term" value="P:L-arginine biosynthetic process"/>
    <property type="evidence" value="ECO:0007669"/>
    <property type="project" value="UniProtKB-UniRule"/>
</dbReference>
<dbReference type="SUPFAM" id="SSF53383">
    <property type="entry name" value="PLP-dependent transferases"/>
    <property type="match status" value="1"/>
</dbReference>
<feature type="binding site" evidence="6">
    <location>
        <begin position="221"/>
        <end position="224"/>
    </location>
    <ligand>
        <name>pyridoxal 5'-phosphate</name>
        <dbReference type="ChEBI" id="CHEBI:597326"/>
    </ligand>
</feature>
<feature type="binding site" evidence="6">
    <location>
        <position position="133"/>
    </location>
    <ligand>
        <name>pyridoxal 5'-phosphate</name>
        <dbReference type="ChEBI" id="CHEBI:597326"/>
    </ligand>
</feature>
<feature type="binding site" evidence="6">
    <location>
        <begin position="107"/>
        <end position="108"/>
    </location>
    <ligand>
        <name>pyridoxal 5'-phosphate</name>
        <dbReference type="ChEBI" id="CHEBI:597326"/>
    </ligand>
</feature>
<dbReference type="GO" id="GO:0005737">
    <property type="term" value="C:cytoplasm"/>
    <property type="evidence" value="ECO:0007669"/>
    <property type="project" value="UniProtKB-SubCell"/>
</dbReference>
<dbReference type="Proteomes" id="UP000271587">
    <property type="component" value="Chromosome"/>
</dbReference>
<dbReference type="RefSeq" id="WP_123933869.1">
    <property type="nucleotide sequence ID" value="NZ_CP033897.1"/>
</dbReference>
<organism evidence="7 8">
    <name type="scientific">Corynebacterium gerontici</name>
    <dbReference type="NCBI Taxonomy" id="2079234"/>
    <lineage>
        <taxon>Bacteria</taxon>
        <taxon>Bacillati</taxon>
        <taxon>Actinomycetota</taxon>
        <taxon>Actinomycetes</taxon>
        <taxon>Mycobacteriales</taxon>
        <taxon>Corynebacteriaceae</taxon>
        <taxon>Corynebacterium</taxon>
    </lineage>
</organism>
<evidence type="ECO:0000256" key="6">
    <source>
        <dbReference type="HAMAP-Rule" id="MF_01107"/>
    </source>
</evidence>
<dbReference type="EMBL" id="CP033897">
    <property type="protein sequence ID" value="AZA11344.1"/>
    <property type="molecule type" value="Genomic_DNA"/>
</dbReference>
<dbReference type="Gene3D" id="3.90.1150.10">
    <property type="entry name" value="Aspartate Aminotransferase, domain 1"/>
    <property type="match status" value="1"/>
</dbReference>
<comment type="miscellaneous">
    <text evidence="6">May also have succinyldiaminopimelate aminotransferase activity, thus carrying out the corresponding step in lysine biosynthesis.</text>
</comment>
<reference evidence="7 8" key="1">
    <citation type="submission" date="2018-11" db="EMBL/GenBank/DDBJ databases">
        <authorList>
            <person name="Kleinhagauer T."/>
            <person name="Glaeser S.P."/>
            <person name="Spergser J."/>
            <person name="Ruckert C."/>
            <person name="Kaempfer P."/>
            <person name="Busse H.-J."/>
        </authorList>
    </citation>
    <scope>NUCLEOTIDE SEQUENCE [LARGE SCALE GENOMIC DNA]</scope>
    <source>
        <strain evidence="7 8">W8</strain>
    </source>
</reference>
<dbReference type="GO" id="GO:0030170">
    <property type="term" value="F:pyridoxal phosphate binding"/>
    <property type="evidence" value="ECO:0007669"/>
    <property type="project" value="InterPro"/>
</dbReference>